<comment type="catalytic activity">
    <reaction evidence="4">
        <text>a 2-deoxystreptamine antibiotic + acetyl-CoA = an N(3)-acetyl-2-deoxystreptamine antibiotic + CoA + H(+)</text>
        <dbReference type="Rhea" id="RHEA:12665"/>
        <dbReference type="ChEBI" id="CHEBI:15378"/>
        <dbReference type="ChEBI" id="CHEBI:57287"/>
        <dbReference type="ChEBI" id="CHEBI:57288"/>
        <dbReference type="ChEBI" id="CHEBI:57921"/>
        <dbReference type="ChEBI" id="CHEBI:77452"/>
        <dbReference type="EC" id="2.3.1.81"/>
    </reaction>
</comment>
<evidence type="ECO:0000256" key="1">
    <source>
        <dbReference type="ARBA" id="ARBA00006383"/>
    </source>
</evidence>
<evidence type="ECO:0000256" key="2">
    <source>
        <dbReference type="ARBA" id="ARBA00022679"/>
    </source>
</evidence>
<dbReference type="EC" id="2.3.1.-" evidence="4"/>
<dbReference type="AlphaFoldDB" id="A0AB33JYY8"/>
<dbReference type="GO" id="GO:0046353">
    <property type="term" value="F:aminoglycoside 3-N-acetyltransferase activity"/>
    <property type="evidence" value="ECO:0007669"/>
    <property type="project" value="UniProtKB-EC"/>
</dbReference>
<evidence type="ECO:0000256" key="3">
    <source>
        <dbReference type="ARBA" id="ARBA00023315"/>
    </source>
</evidence>
<dbReference type="GO" id="GO:0046677">
    <property type="term" value="P:response to antibiotic"/>
    <property type="evidence" value="ECO:0007669"/>
    <property type="project" value="UniProtKB-KW"/>
</dbReference>
<reference evidence="5" key="1">
    <citation type="submission" date="2024-07" db="EMBL/GenBank/DDBJ databases">
        <title>Complete genome sequences of cellulolytic bacteria, Kitasatospora sp. CMC57 and Streptomyces sp. CMC78, isolated from Japanese agricultural soil.</title>
        <authorList>
            <person name="Hashimoto T."/>
            <person name="Ito M."/>
            <person name="Iwamoto M."/>
            <person name="Fukahori D."/>
            <person name="Shoda T."/>
            <person name="Sakoda M."/>
            <person name="Morohoshi T."/>
            <person name="Mitsuboshi M."/>
            <person name="Nishizawa T."/>
        </authorList>
    </citation>
    <scope>NUCLEOTIDE SEQUENCE</scope>
    <source>
        <strain evidence="5">CMC57</strain>
    </source>
</reference>
<keyword evidence="2 4" id="KW-0808">Transferase</keyword>
<protein>
    <recommendedName>
        <fullName evidence="4">Aminoglycoside N(3)-acetyltransferase</fullName>
        <ecNumber evidence="4">2.3.1.-</ecNumber>
    </recommendedName>
</protein>
<dbReference type="EMBL" id="AP035881">
    <property type="protein sequence ID" value="BFP46494.1"/>
    <property type="molecule type" value="Genomic_DNA"/>
</dbReference>
<keyword evidence="3 4" id="KW-0012">Acyltransferase</keyword>
<sequence length="262" mass="28663">MTGVDDLEQDLRALGIRPAETLLVQSSLRAVGPIEGGPATLLTALRRVLGPQGTVVVYTATPENSNTSRLSLAPTDGMTDQQKQAYWDSRPPFDPYATPTSRILGHFSEVLRKTPGAHRSHHPQTSFAAIGSRAEELTVDHPLDSHLGENSPIGRLYASRARALLIGVPVWCCTALHLAEYRQPDPPIQTYSCVMPNGRWQSFDAVHLRDEHFEPMTGVLSGMASLRRGRLGAADCFVMDIADGVDVADKFLRDNALFHSRT</sequence>
<comment type="similarity">
    <text evidence="1 4">Belongs to the antibiotic N-acetyltransferase family.</text>
</comment>
<organism evidence="5">
    <name type="scientific">Kitasatospora sp. CMC57</name>
    <dbReference type="NCBI Taxonomy" id="3231513"/>
    <lineage>
        <taxon>Bacteria</taxon>
        <taxon>Bacillati</taxon>
        <taxon>Actinomycetota</taxon>
        <taxon>Actinomycetes</taxon>
        <taxon>Kitasatosporales</taxon>
        <taxon>Streptomycetaceae</taxon>
        <taxon>Kitasatospora</taxon>
    </lineage>
</organism>
<proteinExistence type="inferred from homology"/>
<keyword evidence="4" id="KW-0046">Antibiotic resistance</keyword>
<accession>A0AB33JYY8</accession>
<name>A0AB33JYY8_9ACTN</name>
<dbReference type="InterPro" id="IPR003679">
    <property type="entry name" value="Amioglycoside_AcTrfase"/>
</dbReference>
<evidence type="ECO:0000313" key="5">
    <source>
        <dbReference type="EMBL" id="BFP46494.1"/>
    </source>
</evidence>
<dbReference type="SUPFAM" id="SSF110710">
    <property type="entry name" value="TTHA0583/YokD-like"/>
    <property type="match status" value="1"/>
</dbReference>
<dbReference type="PANTHER" id="PTHR11104">
    <property type="entry name" value="AMINOGLYCOSIDE N3-ACETYLTRANSFERASE"/>
    <property type="match status" value="1"/>
</dbReference>
<gene>
    <name evidence="5" type="ORF">KCMC57_28620</name>
</gene>
<dbReference type="RefSeq" id="WP_407988901.1">
    <property type="nucleotide sequence ID" value="NZ_AP035881.2"/>
</dbReference>
<evidence type="ECO:0000256" key="4">
    <source>
        <dbReference type="RuleBase" id="RU365031"/>
    </source>
</evidence>
<dbReference type="InterPro" id="IPR028345">
    <property type="entry name" value="Antibiotic_NAT-like"/>
</dbReference>
<dbReference type="Pfam" id="PF02522">
    <property type="entry name" value="Antibiotic_NAT"/>
    <property type="match status" value="1"/>
</dbReference>
<dbReference type="PANTHER" id="PTHR11104:SF0">
    <property type="entry name" value="SPBETA PROPHAGE-DERIVED AMINOGLYCOSIDE N(3')-ACETYLTRANSFERASE-LIKE PROTEIN YOKD"/>
    <property type="match status" value="1"/>
</dbReference>